<protein>
    <submittedName>
        <fullName evidence="3">Iron complex transport system substrate-binding protein</fullName>
    </submittedName>
</protein>
<name>A0A1I1X662_9GAMM</name>
<dbReference type="PANTHER" id="PTHR30535">
    <property type="entry name" value="VITAMIN B12-BINDING PROTEIN"/>
    <property type="match status" value="1"/>
</dbReference>
<sequence>MFERSRGWLSALVLAWCAQGALAAEMPRVVALGGDITETVYALDAQQALVGVDSTSVWPAAARKLPDVGYVRQLAAEGVLALRPGLILATHDAGPPPVLAQLREAGVRIETMPVTRTPEAVVAKVREIGRALQRDAAAGVLVQRLETQYAELAKAVAAMPGHPRVLFLMATEGSPMAAGRETAAASAIALAGGTPVADDFSGYKAVSPEALVALAPEVILLMRERAEAVGGVDGVLRLPGIALTPAGKARRIVFVDGQALLGFGPRNAEHELALQRELAGARR</sequence>
<dbReference type="InterPro" id="IPR002491">
    <property type="entry name" value="ABC_transptr_periplasmic_BD"/>
</dbReference>
<evidence type="ECO:0000313" key="3">
    <source>
        <dbReference type="EMBL" id="SFE02905.1"/>
    </source>
</evidence>
<dbReference type="Gene3D" id="3.40.50.1980">
    <property type="entry name" value="Nitrogenase molybdenum iron protein domain"/>
    <property type="match status" value="2"/>
</dbReference>
<keyword evidence="1" id="KW-0732">Signal</keyword>
<feature type="chain" id="PRO_5011755899" evidence="1">
    <location>
        <begin position="24"/>
        <end position="283"/>
    </location>
</feature>
<dbReference type="Proteomes" id="UP000199477">
    <property type="component" value="Unassembled WGS sequence"/>
</dbReference>
<reference evidence="4" key="1">
    <citation type="submission" date="2016-10" db="EMBL/GenBank/DDBJ databases">
        <authorList>
            <person name="Varghese N."/>
            <person name="Submissions S."/>
        </authorList>
    </citation>
    <scope>NUCLEOTIDE SEQUENCE [LARGE SCALE GENOMIC DNA]</scope>
    <source>
        <strain evidence="4">UNC178MFTsu3.1</strain>
    </source>
</reference>
<feature type="domain" description="Fe/B12 periplasmic-binding" evidence="2">
    <location>
        <begin position="28"/>
        <end position="283"/>
    </location>
</feature>
<dbReference type="PANTHER" id="PTHR30535:SF4">
    <property type="entry name" value="HEMIN-BINDING PERIPLASMIC PROTEIN HMUT"/>
    <property type="match status" value="1"/>
</dbReference>
<proteinExistence type="predicted"/>
<dbReference type="SUPFAM" id="SSF53807">
    <property type="entry name" value="Helical backbone' metal receptor"/>
    <property type="match status" value="1"/>
</dbReference>
<dbReference type="PROSITE" id="PS50983">
    <property type="entry name" value="FE_B12_PBP"/>
    <property type="match status" value="1"/>
</dbReference>
<organism evidence="3 4">
    <name type="scientific">Dyella marensis</name>
    <dbReference type="NCBI Taxonomy" id="500610"/>
    <lineage>
        <taxon>Bacteria</taxon>
        <taxon>Pseudomonadati</taxon>
        <taxon>Pseudomonadota</taxon>
        <taxon>Gammaproteobacteria</taxon>
        <taxon>Lysobacterales</taxon>
        <taxon>Rhodanobacteraceae</taxon>
        <taxon>Dyella</taxon>
    </lineage>
</organism>
<dbReference type="InterPro" id="IPR050902">
    <property type="entry name" value="ABC_Transporter_SBP"/>
</dbReference>
<feature type="signal peptide" evidence="1">
    <location>
        <begin position="1"/>
        <end position="23"/>
    </location>
</feature>
<dbReference type="EMBL" id="FONH01000001">
    <property type="protein sequence ID" value="SFE02905.1"/>
    <property type="molecule type" value="Genomic_DNA"/>
</dbReference>
<dbReference type="RefSeq" id="WP_026634188.1">
    <property type="nucleotide sequence ID" value="NZ_FONH01000001.1"/>
</dbReference>
<evidence type="ECO:0000256" key="1">
    <source>
        <dbReference type="SAM" id="SignalP"/>
    </source>
</evidence>
<accession>A0A1I1X662</accession>
<evidence type="ECO:0000313" key="4">
    <source>
        <dbReference type="Proteomes" id="UP000199477"/>
    </source>
</evidence>
<gene>
    <name evidence="3" type="ORF">SAMN02799615_00136</name>
</gene>
<evidence type="ECO:0000259" key="2">
    <source>
        <dbReference type="PROSITE" id="PS50983"/>
    </source>
</evidence>
<keyword evidence="4" id="KW-1185">Reference proteome</keyword>
<dbReference type="AlphaFoldDB" id="A0A1I1X662"/>
<dbReference type="STRING" id="500610.SAMN02799615_00136"/>
<dbReference type="Pfam" id="PF01497">
    <property type="entry name" value="Peripla_BP_2"/>
    <property type="match status" value="1"/>
</dbReference>